<dbReference type="GO" id="GO:0030246">
    <property type="term" value="F:carbohydrate binding"/>
    <property type="evidence" value="ECO:0007669"/>
    <property type="project" value="InterPro"/>
</dbReference>
<name>A0A2I1I701_9ACTO</name>
<dbReference type="GO" id="GO:0033499">
    <property type="term" value="P:galactose catabolic process via UDP-galactose, Leloir pathway"/>
    <property type="evidence" value="ECO:0007669"/>
    <property type="project" value="TreeGrafter"/>
</dbReference>
<dbReference type="InterPro" id="IPR037480">
    <property type="entry name" value="YihR-like"/>
</dbReference>
<dbReference type="GO" id="GO:0006006">
    <property type="term" value="P:glucose metabolic process"/>
    <property type="evidence" value="ECO:0007669"/>
    <property type="project" value="TreeGrafter"/>
</dbReference>
<evidence type="ECO:0000313" key="1">
    <source>
        <dbReference type="EMBL" id="PKY66912.1"/>
    </source>
</evidence>
<protein>
    <submittedName>
        <fullName evidence="1">Aldose epimerase</fullName>
    </submittedName>
</protein>
<organism evidence="1 2">
    <name type="scientific">Schaalia turicensis</name>
    <dbReference type="NCBI Taxonomy" id="131111"/>
    <lineage>
        <taxon>Bacteria</taxon>
        <taxon>Bacillati</taxon>
        <taxon>Actinomycetota</taxon>
        <taxon>Actinomycetes</taxon>
        <taxon>Actinomycetales</taxon>
        <taxon>Actinomycetaceae</taxon>
        <taxon>Schaalia</taxon>
    </lineage>
</organism>
<proteinExistence type="predicted"/>
<accession>A0A2I1I701</accession>
<dbReference type="Pfam" id="PF01263">
    <property type="entry name" value="Aldose_epim"/>
    <property type="match status" value="1"/>
</dbReference>
<dbReference type="Proteomes" id="UP000234545">
    <property type="component" value="Unassembled WGS sequence"/>
</dbReference>
<dbReference type="OrthoDB" id="4739604at2"/>
<dbReference type="PANTHER" id="PTHR10091">
    <property type="entry name" value="ALDOSE-1-EPIMERASE"/>
    <property type="match status" value="1"/>
</dbReference>
<dbReference type="EMBL" id="PKKJ01000001">
    <property type="protein sequence ID" value="PKY66912.1"/>
    <property type="molecule type" value="Genomic_DNA"/>
</dbReference>
<dbReference type="InterPro" id="IPR014718">
    <property type="entry name" value="GH-type_carb-bd"/>
</dbReference>
<dbReference type="SUPFAM" id="SSF74650">
    <property type="entry name" value="Galactose mutarotase-like"/>
    <property type="match status" value="1"/>
</dbReference>
<dbReference type="InterPro" id="IPR011013">
    <property type="entry name" value="Gal_mutarotase_sf_dom"/>
</dbReference>
<reference evidence="1 2" key="1">
    <citation type="submission" date="2017-12" db="EMBL/GenBank/DDBJ databases">
        <title>Phylogenetic diversity of female urinary microbiome.</title>
        <authorList>
            <person name="Thomas-White K."/>
            <person name="Wolfe A.J."/>
        </authorList>
    </citation>
    <scope>NUCLEOTIDE SEQUENCE [LARGE SCALE GENOMIC DNA]</scope>
    <source>
        <strain evidence="1 2">UMB0250</strain>
    </source>
</reference>
<dbReference type="GO" id="GO:0004034">
    <property type="term" value="F:aldose 1-epimerase activity"/>
    <property type="evidence" value="ECO:0007669"/>
    <property type="project" value="TreeGrafter"/>
</dbReference>
<dbReference type="PANTHER" id="PTHR10091:SF0">
    <property type="entry name" value="GALACTOSE MUTAROTASE"/>
    <property type="match status" value="1"/>
</dbReference>
<dbReference type="NCBIfam" id="NF011719">
    <property type="entry name" value="PRK15172.1"/>
    <property type="match status" value="1"/>
</dbReference>
<dbReference type="Gene3D" id="2.70.98.10">
    <property type="match status" value="1"/>
</dbReference>
<dbReference type="RefSeq" id="WP_101627414.1">
    <property type="nucleotide sequence ID" value="NZ_PKKJ01000001.1"/>
</dbReference>
<sequence>MPTRHASGYEIFLSSGEYEARIVTVGAGLASLTYAGRDLVVAHDADEIPEGYLGKTLMPWPNRIAGGTYTWEDITYTVDVNEAATGSALHGLMTWVDWTIIHADSDSATLGAFIAPRYGYPWPIEAWVTYALSACRGLTVTLVAKNVGSTPAPYGVSSHPYLSLDGKKNDGYEVTIPASEIIQVDQNMAPVETVPVDDLERDFRTPRLLGSQSVDHAFTGLPEGEWTVQLRDPETGLTVQLKADTPWVQAFTADSMGRTGIAVEPMTCPPNAFNSGKDLIVLAPGQSHTMTFTIIGSIES</sequence>
<dbReference type="InterPro" id="IPR008183">
    <property type="entry name" value="Aldose_1/G6P_1-epimerase"/>
</dbReference>
<dbReference type="CDD" id="cd09022">
    <property type="entry name" value="Aldose_epim_Ec_YihR"/>
    <property type="match status" value="1"/>
</dbReference>
<dbReference type="AlphaFoldDB" id="A0A2I1I701"/>
<evidence type="ECO:0000313" key="2">
    <source>
        <dbReference type="Proteomes" id="UP000234545"/>
    </source>
</evidence>
<comment type="caution">
    <text evidence="1">The sequence shown here is derived from an EMBL/GenBank/DDBJ whole genome shotgun (WGS) entry which is preliminary data.</text>
</comment>
<gene>
    <name evidence="1" type="ORF">CYJ25_01345</name>
</gene>